<organism evidence="1 2">
    <name type="scientific">Fusarium pseudograminearum (strain CS3096)</name>
    <name type="common">Wheat and barley crown-rot fungus</name>
    <dbReference type="NCBI Taxonomy" id="1028729"/>
    <lineage>
        <taxon>Eukaryota</taxon>
        <taxon>Fungi</taxon>
        <taxon>Dikarya</taxon>
        <taxon>Ascomycota</taxon>
        <taxon>Pezizomycotina</taxon>
        <taxon>Sordariomycetes</taxon>
        <taxon>Hypocreomycetidae</taxon>
        <taxon>Hypocreales</taxon>
        <taxon>Nectriaceae</taxon>
        <taxon>Fusarium</taxon>
    </lineage>
</organism>
<dbReference type="RefSeq" id="XP_009257744.1">
    <property type="nucleotide sequence ID" value="XM_009259469.1"/>
</dbReference>
<dbReference type="EMBL" id="AFNW01000142">
    <property type="protein sequence ID" value="EKJ73471.1"/>
    <property type="molecule type" value="Genomic_DNA"/>
</dbReference>
<proteinExistence type="predicted"/>
<dbReference type="HOGENOM" id="CLU_3384854_0_0_1"/>
<evidence type="ECO:0000313" key="1">
    <source>
        <dbReference type="EMBL" id="EKJ73471.1"/>
    </source>
</evidence>
<reference evidence="1 2" key="1">
    <citation type="journal article" date="2012" name="PLoS Pathog.">
        <title>Comparative pathogenomics reveals horizontally acquired novel virulence genes in fungi infecting cereal hosts.</title>
        <authorList>
            <person name="Gardiner D.M."/>
            <person name="McDonald M.C."/>
            <person name="Covarelli L."/>
            <person name="Solomon P.S."/>
            <person name="Rusu A.G."/>
            <person name="Marshall M."/>
            <person name="Kazan K."/>
            <person name="Chakraborty S."/>
            <person name="McDonald B.A."/>
            <person name="Manners J.M."/>
        </authorList>
    </citation>
    <scope>NUCLEOTIDE SEQUENCE [LARGE SCALE GENOMIC DNA]</scope>
    <source>
        <strain evidence="1 2">CS3096</strain>
    </source>
</reference>
<dbReference type="Proteomes" id="UP000007978">
    <property type="component" value="Chromosome 3"/>
</dbReference>
<protein>
    <submittedName>
        <fullName evidence="1">Uncharacterized protein</fullName>
    </submittedName>
</protein>
<keyword evidence="2" id="KW-1185">Reference proteome</keyword>
<comment type="caution">
    <text evidence="1">The sequence shown here is derived from an EMBL/GenBank/DDBJ whole genome shotgun (WGS) entry which is preliminary data.</text>
</comment>
<dbReference type="AlphaFoldDB" id="K3UMR8"/>
<accession>K3UMR8</accession>
<gene>
    <name evidence="1" type="ORF">FPSE_06351</name>
</gene>
<sequence length="33" mass="3732">MEYAPCFLKSDPLEVLEDLKALEGSKLHQVISK</sequence>
<dbReference type="GeneID" id="20364969"/>
<name>K3UMR8_FUSPC</name>
<dbReference type="KEGG" id="fpu:FPSE_06351"/>
<evidence type="ECO:0000313" key="2">
    <source>
        <dbReference type="Proteomes" id="UP000007978"/>
    </source>
</evidence>